<dbReference type="RefSeq" id="WP_160837449.1">
    <property type="nucleotide sequence ID" value="NZ_WMET01000002.1"/>
</dbReference>
<organism evidence="2 3">
    <name type="scientific">Halobacillus litoralis</name>
    <dbReference type="NCBI Taxonomy" id="45668"/>
    <lineage>
        <taxon>Bacteria</taxon>
        <taxon>Bacillati</taxon>
        <taxon>Bacillota</taxon>
        <taxon>Bacilli</taxon>
        <taxon>Bacillales</taxon>
        <taxon>Bacillaceae</taxon>
        <taxon>Halobacillus</taxon>
    </lineage>
</organism>
<accession>A0A845DT69</accession>
<comment type="caution">
    <text evidence="2">The sequence shown here is derived from an EMBL/GenBank/DDBJ whole genome shotgun (WGS) entry which is preliminary data.</text>
</comment>
<keyword evidence="1" id="KW-0812">Transmembrane</keyword>
<dbReference type="AlphaFoldDB" id="A0A845DT69"/>
<keyword evidence="1" id="KW-0472">Membrane</keyword>
<sequence>MKKGTKDGLLAAFVFAIFSILFGYFIYGEIEWPIVIGLTIGGFISWYFIFPVIEKRGRREKS</sequence>
<evidence type="ECO:0000256" key="1">
    <source>
        <dbReference type="SAM" id="Phobius"/>
    </source>
</evidence>
<evidence type="ECO:0000313" key="3">
    <source>
        <dbReference type="Proteomes" id="UP000460949"/>
    </source>
</evidence>
<protein>
    <submittedName>
        <fullName evidence="2">Uncharacterized protein</fullName>
    </submittedName>
</protein>
<feature type="transmembrane region" description="Helical" evidence="1">
    <location>
        <begin position="9"/>
        <end position="27"/>
    </location>
</feature>
<evidence type="ECO:0000313" key="2">
    <source>
        <dbReference type="EMBL" id="MYL20606.1"/>
    </source>
</evidence>
<proteinExistence type="predicted"/>
<name>A0A845DT69_9BACI</name>
<dbReference type="EMBL" id="WMET01000002">
    <property type="protein sequence ID" value="MYL20606.1"/>
    <property type="molecule type" value="Genomic_DNA"/>
</dbReference>
<keyword evidence="1" id="KW-1133">Transmembrane helix</keyword>
<dbReference type="Proteomes" id="UP000460949">
    <property type="component" value="Unassembled WGS sequence"/>
</dbReference>
<gene>
    <name evidence="2" type="ORF">GLW04_11935</name>
</gene>
<reference evidence="2 3" key="1">
    <citation type="submission" date="2019-11" db="EMBL/GenBank/DDBJ databases">
        <title>Genome sequences of 17 halophilic strains isolated from different environments.</title>
        <authorList>
            <person name="Furrow R.E."/>
        </authorList>
    </citation>
    <scope>NUCLEOTIDE SEQUENCE [LARGE SCALE GENOMIC DNA]</scope>
    <source>
        <strain evidence="2 3">22511_23_Filter</strain>
    </source>
</reference>
<feature type="transmembrane region" description="Helical" evidence="1">
    <location>
        <begin position="33"/>
        <end position="53"/>
    </location>
</feature>